<sequence>MGPLGPLTLPRGGVAGNGCVADEGDEEGEGHALRGVGYVALAVCFSI</sequence>
<dbReference type="EMBL" id="JANDWZ010000009">
    <property type="protein sequence ID" value="MCP9564125.1"/>
    <property type="molecule type" value="Genomic_DNA"/>
</dbReference>
<gene>
    <name evidence="1" type="ORF">NNC64_06015</name>
</gene>
<accession>A0AAW5IL29</accession>
<protein>
    <submittedName>
        <fullName evidence="1">Uncharacterized protein</fullName>
    </submittedName>
</protein>
<dbReference type="RefSeq" id="WP_233905722.1">
    <property type="nucleotide sequence ID" value="NZ_JANDWY010000010.1"/>
</dbReference>
<organism evidence="1 2">
    <name type="scientific">Segatella copri</name>
    <dbReference type="NCBI Taxonomy" id="165179"/>
    <lineage>
        <taxon>Bacteria</taxon>
        <taxon>Pseudomonadati</taxon>
        <taxon>Bacteroidota</taxon>
        <taxon>Bacteroidia</taxon>
        <taxon>Bacteroidales</taxon>
        <taxon>Prevotellaceae</taxon>
        <taxon>Segatella</taxon>
    </lineage>
</organism>
<evidence type="ECO:0000313" key="1">
    <source>
        <dbReference type="EMBL" id="MCP9564125.1"/>
    </source>
</evidence>
<dbReference type="AlphaFoldDB" id="A0AAW5IL29"/>
<proteinExistence type="predicted"/>
<evidence type="ECO:0000313" key="2">
    <source>
        <dbReference type="Proteomes" id="UP001205531"/>
    </source>
</evidence>
<dbReference type="Proteomes" id="UP001205531">
    <property type="component" value="Unassembled WGS sequence"/>
</dbReference>
<comment type="caution">
    <text evidence="1">The sequence shown here is derived from an EMBL/GenBank/DDBJ whole genome shotgun (WGS) entry which is preliminary data.</text>
</comment>
<name>A0AAW5IL29_9BACT</name>
<reference evidence="1" key="1">
    <citation type="submission" date="2022-07" db="EMBL/GenBank/DDBJ databases">
        <title>Prevotella copri.</title>
        <authorList>
            <person name="Yang C."/>
        </authorList>
    </citation>
    <scope>NUCLEOTIDE SEQUENCE</scope>
    <source>
        <strain evidence="1">HF2107</strain>
    </source>
</reference>